<dbReference type="GO" id="GO:0003700">
    <property type="term" value="F:DNA-binding transcription factor activity"/>
    <property type="evidence" value="ECO:0007669"/>
    <property type="project" value="InterPro"/>
</dbReference>
<dbReference type="PROSITE" id="PS50949">
    <property type="entry name" value="HTH_GNTR"/>
    <property type="match status" value="1"/>
</dbReference>
<organism evidence="5 6">
    <name type="scientific">Peribacillus glennii</name>
    <dbReference type="NCBI Taxonomy" id="2303991"/>
    <lineage>
        <taxon>Bacteria</taxon>
        <taxon>Bacillati</taxon>
        <taxon>Bacillota</taxon>
        <taxon>Bacilli</taxon>
        <taxon>Bacillales</taxon>
        <taxon>Bacillaceae</taxon>
        <taxon>Peribacillus</taxon>
    </lineage>
</organism>
<dbReference type="SMART" id="SM00345">
    <property type="entry name" value="HTH_GNTR"/>
    <property type="match status" value="1"/>
</dbReference>
<dbReference type="PANTHER" id="PTHR43537:SF5">
    <property type="entry name" value="UXU OPERON TRANSCRIPTIONAL REGULATOR"/>
    <property type="match status" value="1"/>
</dbReference>
<dbReference type="Pfam" id="PF00392">
    <property type="entry name" value="GntR"/>
    <property type="match status" value="1"/>
</dbReference>
<dbReference type="InterPro" id="IPR000524">
    <property type="entry name" value="Tscrpt_reg_HTH_GntR"/>
</dbReference>
<dbReference type="SUPFAM" id="SSF48008">
    <property type="entry name" value="GntR ligand-binding domain-like"/>
    <property type="match status" value="1"/>
</dbReference>
<keyword evidence="3" id="KW-0804">Transcription</keyword>
<dbReference type="InterPro" id="IPR011711">
    <property type="entry name" value="GntR_C"/>
</dbReference>
<evidence type="ECO:0000313" key="5">
    <source>
        <dbReference type="EMBL" id="RFU65236.1"/>
    </source>
</evidence>
<dbReference type="Gene3D" id="1.10.10.10">
    <property type="entry name" value="Winged helix-like DNA-binding domain superfamily/Winged helix DNA-binding domain"/>
    <property type="match status" value="1"/>
</dbReference>
<keyword evidence="6" id="KW-1185">Reference proteome</keyword>
<dbReference type="InterPro" id="IPR008920">
    <property type="entry name" value="TF_FadR/GntR_C"/>
</dbReference>
<name>A0A372LHZ3_9BACI</name>
<dbReference type="Pfam" id="PF07729">
    <property type="entry name" value="FCD"/>
    <property type="match status" value="1"/>
</dbReference>
<dbReference type="PANTHER" id="PTHR43537">
    <property type="entry name" value="TRANSCRIPTIONAL REGULATOR, GNTR FAMILY"/>
    <property type="match status" value="1"/>
</dbReference>
<feature type="domain" description="HTH gntR-type" evidence="4">
    <location>
        <begin position="11"/>
        <end position="77"/>
    </location>
</feature>
<evidence type="ECO:0000256" key="2">
    <source>
        <dbReference type="ARBA" id="ARBA00023125"/>
    </source>
</evidence>
<dbReference type="PRINTS" id="PR00035">
    <property type="entry name" value="HTHGNTR"/>
</dbReference>
<dbReference type="OrthoDB" id="114741at2"/>
<evidence type="ECO:0000256" key="3">
    <source>
        <dbReference type="ARBA" id="ARBA00023163"/>
    </source>
</evidence>
<dbReference type="Gene3D" id="1.20.120.530">
    <property type="entry name" value="GntR ligand-binding domain-like"/>
    <property type="match status" value="1"/>
</dbReference>
<dbReference type="Proteomes" id="UP000262939">
    <property type="component" value="Unassembled WGS sequence"/>
</dbReference>
<dbReference type="InterPro" id="IPR036390">
    <property type="entry name" value="WH_DNA-bd_sf"/>
</dbReference>
<dbReference type="GO" id="GO:0003677">
    <property type="term" value="F:DNA binding"/>
    <property type="evidence" value="ECO:0007669"/>
    <property type="project" value="UniProtKB-KW"/>
</dbReference>
<proteinExistence type="predicted"/>
<dbReference type="SUPFAM" id="SSF46785">
    <property type="entry name" value="Winged helix' DNA-binding domain"/>
    <property type="match status" value="1"/>
</dbReference>
<keyword evidence="1" id="KW-0805">Transcription regulation</keyword>
<gene>
    <name evidence="5" type="ORF">D0466_04855</name>
</gene>
<protein>
    <submittedName>
        <fullName evidence="5">GntR family transcriptional regulator</fullName>
    </submittedName>
</protein>
<keyword evidence="2" id="KW-0238">DNA-binding</keyword>
<dbReference type="InterPro" id="IPR036388">
    <property type="entry name" value="WH-like_DNA-bd_sf"/>
</dbReference>
<accession>A0A372LHZ3</accession>
<sequence length="218" mass="25347">MVIALELNYAPPLYQQAYTEFKKLILTGQIAPGEKVVMSKLAEDYKISRTPLREALRQLQTEGLIVQDQTGMKIVELNKPDFLELYQCRILLEKEVIRSIVTIIPDSDYHKTDAVLLESKQAIEQGDAFRILELNTQFHELLIQHFPNKRMIELLNHVRSLLLLYRANINKKTKYNLEIYEEHCGILAAVKSRNVERAVQLMEDHLLNDQKRGLEDFS</sequence>
<evidence type="ECO:0000256" key="1">
    <source>
        <dbReference type="ARBA" id="ARBA00023015"/>
    </source>
</evidence>
<evidence type="ECO:0000313" key="6">
    <source>
        <dbReference type="Proteomes" id="UP000262939"/>
    </source>
</evidence>
<evidence type="ECO:0000259" key="4">
    <source>
        <dbReference type="PROSITE" id="PS50949"/>
    </source>
</evidence>
<dbReference type="SMART" id="SM00895">
    <property type="entry name" value="FCD"/>
    <property type="match status" value="1"/>
</dbReference>
<reference evidence="5 6" key="1">
    <citation type="submission" date="2018-08" db="EMBL/GenBank/DDBJ databases">
        <title>Bacillus chawlae sp. nov., Bacillus glennii sp. nov., and Bacillus saganii sp. nov. Isolated from the Vehicle Assembly Building at Kennedy Space Center where the Viking Spacecraft were Assembled.</title>
        <authorList>
            <person name="Seuylemezian A."/>
            <person name="Vaishampayan P."/>
        </authorList>
    </citation>
    <scope>NUCLEOTIDE SEQUENCE [LARGE SCALE GENOMIC DNA]</scope>
    <source>
        <strain evidence="5 6">V44-8</strain>
    </source>
</reference>
<dbReference type="CDD" id="cd07377">
    <property type="entry name" value="WHTH_GntR"/>
    <property type="match status" value="1"/>
</dbReference>
<dbReference type="AlphaFoldDB" id="A0A372LHZ3"/>
<comment type="caution">
    <text evidence="5">The sequence shown here is derived from an EMBL/GenBank/DDBJ whole genome shotgun (WGS) entry which is preliminary data.</text>
</comment>
<dbReference type="EMBL" id="QVTD01000003">
    <property type="protein sequence ID" value="RFU65236.1"/>
    <property type="molecule type" value="Genomic_DNA"/>
</dbReference>